<keyword evidence="2" id="KW-0521">NADP</keyword>
<dbReference type="AlphaFoldDB" id="A0A502GAI8"/>
<evidence type="ECO:0000256" key="3">
    <source>
        <dbReference type="ARBA" id="ARBA00022946"/>
    </source>
</evidence>
<evidence type="ECO:0000256" key="1">
    <source>
        <dbReference type="ARBA" id="ARBA00005173"/>
    </source>
</evidence>
<dbReference type="OrthoDB" id="7419852at2"/>
<name>A0A502GAI8_9PROT</name>
<evidence type="ECO:0000313" key="12">
    <source>
        <dbReference type="Proteomes" id="UP000317078"/>
    </source>
</evidence>
<keyword evidence="3" id="KW-0809">Transit peptide</keyword>
<keyword evidence="5" id="KW-0149">Chlorophyll biosynthesis</keyword>
<reference evidence="11 12" key="1">
    <citation type="journal article" date="2019" name="Environ. Microbiol.">
        <title>Species interactions and distinct microbial communities in high Arctic permafrost affected cryosols are associated with the CH4 and CO2 gas fluxes.</title>
        <authorList>
            <person name="Altshuler I."/>
            <person name="Hamel J."/>
            <person name="Turney S."/>
            <person name="Magnuson E."/>
            <person name="Levesque R."/>
            <person name="Greer C."/>
            <person name="Whyte L.G."/>
        </authorList>
    </citation>
    <scope>NUCLEOTIDE SEQUENCE [LARGE SCALE GENOMIC DNA]</scope>
    <source>
        <strain evidence="11 12">S9.3B</strain>
    </source>
</reference>
<dbReference type="PANTHER" id="PTHR47378:SF1">
    <property type="entry name" value="DIVINYL CHLOROPHYLLIDE A 8-VINYL-REDUCTASE, CHLOROPLASTIC"/>
    <property type="match status" value="1"/>
</dbReference>
<dbReference type="EMBL" id="RCZP01000007">
    <property type="protein sequence ID" value="TPG57713.1"/>
    <property type="molecule type" value="Genomic_DNA"/>
</dbReference>
<dbReference type="SUPFAM" id="SSF51735">
    <property type="entry name" value="NAD(P)-binding Rossmann-fold domains"/>
    <property type="match status" value="1"/>
</dbReference>
<feature type="domain" description="NAD(P)-binding" evidence="10">
    <location>
        <begin position="32"/>
        <end position="223"/>
    </location>
</feature>
<comment type="catalytic activity">
    <reaction evidence="8">
        <text>protochlorophyllide a + NADP(+) = 3,8-divinyl protochlorophyllide a + NADPH + H(+)</text>
        <dbReference type="Rhea" id="RHEA:48884"/>
        <dbReference type="ChEBI" id="CHEBI:15378"/>
        <dbReference type="ChEBI" id="CHEBI:57783"/>
        <dbReference type="ChEBI" id="CHEBI:58349"/>
        <dbReference type="ChEBI" id="CHEBI:58632"/>
        <dbReference type="ChEBI" id="CHEBI:83350"/>
        <dbReference type="EC" id="1.3.1.75"/>
    </reaction>
</comment>
<evidence type="ECO:0000256" key="8">
    <source>
        <dbReference type="ARBA" id="ARBA00049498"/>
    </source>
</evidence>
<feature type="region of interest" description="Disordered" evidence="9">
    <location>
        <begin position="1"/>
        <end position="23"/>
    </location>
</feature>
<evidence type="ECO:0000313" key="11">
    <source>
        <dbReference type="EMBL" id="TPG57713.1"/>
    </source>
</evidence>
<evidence type="ECO:0000256" key="6">
    <source>
        <dbReference type="ARBA" id="ARBA00024059"/>
    </source>
</evidence>
<accession>A0A502GAI8</accession>
<evidence type="ECO:0000256" key="5">
    <source>
        <dbReference type="ARBA" id="ARBA00023171"/>
    </source>
</evidence>
<keyword evidence="4" id="KW-0560">Oxidoreductase</keyword>
<evidence type="ECO:0000259" key="10">
    <source>
        <dbReference type="Pfam" id="PF13460"/>
    </source>
</evidence>
<dbReference type="PANTHER" id="PTHR47378">
    <property type="entry name" value="DIVINYL CHLOROPHYLLIDE A 8-VINYL-REDUCTASE, CHLOROPLASTIC"/>
    <property type="match status" value="1"/>
</dbReference>
<evidence type="ECO:0000256" key="9">
    <source>
        <dbReference type="SAM" id="MobiDB-lite"/>
    </source>
</evidence>
<dbReference type="Pfam" id="PF13460">
    <property type="entry name" value="NAD_binding_10"/>
    <property type="match status" value="1"/>
</dbReference>
<dbReference type="InterPro" id="IPR036291">
    <property type="entry name" value="NAD(P)-bd_dom_sf"/>
</dbReference>
<comment type="caution">
    <text evidence="11">The sequence shown here is derived from an EMBL/GenBank/DDBJ whole genome shotgun (WGS) entry which is preliminary data.</text>
</comment>
<dbReference type="InterPro" id="IPR044201">
    <property type="entry name" value="DVR-like"/>
</dbReference>
<evidence type="ECO:0000256" key="7">
    <source>
        <dbReference type="ARBA" id="ARBA00024089"/>
    </source>
</evidence>
<organism evidence="11 12">
    <name type="scientific">Muricoccus nepalensis</name>
    <dbReference type="NCBI Taxonomy" id="1854500"/>
    <lineage>
        <taxon>Bacteria</taxon>
        <taxon>Pseudomonadati</taxon>
        <taxon>Pseudomonadota</taxon>
        <taxon>Alphaproteobacteria</taxon>
        <taxon>Acetobacterales</taxon>
        <taxon>Roseomonadaceae</taxon>
        <taxon>Muricoccus</taxon>
    </lineage>
</organism>
<evidence type="ECO:0000256" key="2">
    <source>
        <dbReference type="ARBA" id="ARBA00022857"/>
    </source>
</evidence>
<dbReference type="Gene3D" id="3.40.50.720">
    <property type="entry name" value="NAD(P)-binding Rossmann-like Domain"/>
    <property type="match status" value="1"/>
</dbReference>
<dbReference type="UniPathway" id="UPA00668"/>
<dbReference type="GO" id="GO:0033728">
    <property type="term" value="F:3,8-divinyl protochlorophyllide a 8-vinyl-reductase (NADPH) activity"/>
    <property type="evidence" value="ECO:0007669"/>
    <property type="project" value="UniProtKB-EC"/>
</dbReference>
<dbReference type="Proteomes" id="UP000317078">
    <property type="component" value="Unassembled WGS sequence"/>
</dbReference>
<dbReference type="EC" id="1.3.1.75" evidence="6"/>
<dbReference type="InterPro" id="IPR016040">
    <property type="entry name" value="NAD(P)-bd_dom"/>
</dbReference>
<comment type="pathway">
    <text evidence="1">Porphyrin-containing compound metabolism; chlorophyll biosynthesis.</text>
</comment>
<dbReference type="GO" id="GO:0015995">
    <property type="term" value="P:chlorophyll biosynthetic process"/>
    <property type="evidence" value="ECO:0007669"/>
    <property type="project" value="UniProtKB-UniPathway"/>
</dbReference>
<gene>
    <name evidence="11" type="ORF">EAH89_09780</name>
</gene>
<protein>
    <recommendedName>
        <fullName evidence="7">Divinyl chlorophyllide a 8-vinyl-reductase, chloroplastic</fullName>
        <ecNumber evidence="6">1.3.1.75</ecNumber>
    </recommendedName>
</protein>
<evidence type="ECO:0000256" key="4">
    <source>
        <dbReference type="ARBA" id="ARBA00023002"/>
    </source>
</evidence>
<keyword evidence="12" id="KW-1185">Reference proteome</keyword>
<proteinExistence type="predicted"/>
<sequence length="347" mass="37072">MAGVFQGQPVTATQLPAGERPSSPPLRVCLLGATGTIGTATRRALRRRGHEVVCFVRPRPGDAPPRDWRAEDAVFRAVRLGSPDSIARDGFRGERFDAVVSCLASRTGAPRDAWAVDHRMHADALAAAQGVGVGRFVLLSALCVQKPLLAFQHAKLAFEAELAGSGMPYSIIRPTAFFKSLSGQVERVRRGKPFLVFGDGERTACKPISDGDLARYIVECLESDDCRNRVLPIGGPGEAITPRQQGETLFALLGRAPRFRRVPVALLDGIIGGLDLAARVAPSLAAKAELARIGRYYATESMLVLDPATGRYDAAATPSTGTETLTEFYRTLVAGAAAPDRGDHAVF</sequence>